<feature type="binding site" description="axial binding residue" evidence="7">
    <location>
        <position position="450"/>
    </location>
    <ligand>
        <name>heme</name>
        <dbReference type="ChEBI" id="CHEBI:30413"/>
    </ligand>
    <ligandPart>
        <name>Fe</name>
        <dbReference type="ChEBI" id="CHEBI:18248"/>
    </ligandPart>
</feature>
<evidence type="ECO:0000313" key="10">
    <source>
        <dbReference type="EMBL" id="KAK9215747.1"/>
    </source>
</evidence>
<keyword evidence="5 7" id="KW-0408">Iron</keyword>
<keyword evidence="9" id="KW-1133">Transmembrane helix</keyword>
<keyword evidence="9" id="KW-0472">Membrane</keyword>
<evidence type="ECO:0000256" key="3">
    <source>
        <dbReference type="ARBA" id="ARBA00022723"/>
    </source>
</evidence>
<accession>A0AAP0QYB4</accession>
<organism evidence="10 11">
    <name type="scientific">Citrus x changshan-huyou</name>
    <dbReference type="NCBI Taxonomy" id="2935761"/>
    <lineage>
        <taxon>Eukaryota</taxon>
        <taxon>Viridiplantae</taxon>
        <taxon>Streptophyta</taxon>
        <taxon>Embryophyta</taxon>
        <taxon>Tracheophyta</taxon>
        <taxon>Spermatophyta</taxon>
        <taxon>Magnoliopsida</taxon>
        <taxon>eudicotyledons</taxon>
        <taxon>Gunneridae</taxon>
        <taxon>Pentapetalae</taxon>
        <taxon>rosids</taxon>
        <taxon>malvids</taxon>
        <taxon>Sapindales</taxon>
        <taxon>Rutaceae</taxon>
        <taxon>Aurantioideae</taxon>
        <taxon>Citrus</taxon>
    </lineage>
</organism>
<dbReference type="PRINTS" id="PR00385">
    <property type="entry name" value="P450"/>
</dbReference>
<dbReference type="InterPro" id="IPR050651">
    <property type="entry name" value="Plant_Cytochrome_P450_Monoox"/>
</dbReference>
<dbReference type="Pfam" id="PF00067">
    <property type="entry name" value="p450"/>
    <property type="match status" value="1"/>
</dbReference>
<dbReference type="FunFam" id="1.10.630.10:FF:000081">
    <property type="entry name" value="Cytochrome P450 CYP81N5"/>
    <property type="match status" value="1"/>
</dbReference>
<proteinExistence type="inferred from homology"/>
<dbReference type="InterPro" id="IPR001128">
    <property type="entry name" value="Cyt_P450"/>
</dbReference>
<evidence type="ECO:0000256" key="9">
    <source>
        <dbReference type="SAM" id="Phobius"/>
    </source>
</evidence>
<dbReference type="PANTHER" id="PTHR47947">
    <property type="entry name" value="CYTOCHROME P450 82C3-RELATED"/>
    <property type="match status" value="1"/>
</dbReference>
<dbReference type="GO" id="GO:0004497">
    <property type="term" value="F:monooxygenase activity"/>
    <property type="evidence" value="ECO:0007669"/>
    <property type="project" value="UniProtKB-KW"/>
</dbReference>
<dbReference type="GO" id="GO:0016705">
    <property type="term" value="F:oxidoreductase activity, acting on paired donors, with incorporation or reduction of molecular oxygen"/>
    <property type="evidence" value="ECO:0007669"/>
    <property type="project" value="InterPro"/>
</dbReference>
<evidence type="ECO:0000256" key="6">
    <source>
        <dbReference type="ARBA" id="ARBA00023033"/>
    </source>
</evidence>
<protein>
    <recommendedName>
        <fullName evidence="12">Cytochrome P450</fullName>
    </recommendedName>
</protein>
<dbReference type="EMBL" id="JBCGBO010000003">
    <property type="protein sequence ID" value="KAK9215747.1"/>
    <property type="molecule type" value="Genomic_DNA"/>
</dbReference>
<dbReference type="SUPFAM" id="SSF48264">
    <property type="entry name" value="Cytochrome P450"/>
    <property type="match status" value="1"/>
</dbReference>
<keyword evidence="3 7" id="KW-0479">Metal-binding</keyword>
<comment type="similarity">
    <text evidence="1 8">Belongs to the cytochrome P450 family.</text>
</comment>
<evidence type="ECO:0000256" key="7">
    <source>
        <dbReference type="PIRSR" id="PIRSR602401-1"/>
    </source>
</evidence>
<dbReference type="Gene3D" id="1.10.630.10">
    <property type="entry name" value="Cytochrome P450"/>
    <property type="match status" value="1"/>
</dbReference>
<dbReference type="PRINTS" id="PR00463">
    <property type="entry name" value="EP450I"/>
</dbReference>
<dbReference type="InterPro" id="IPR017972">
    <property type="entry name" value="Cyt_P450_CS"/>
</dbReference>
<dbReference type="PROSITE" id="PS00086">
    <property type="entry name" value="CYTOCHROME_P450"/>
    <property type="match status" value="1"/>
</dbReference>
<keyword evidence="9" id="KW-0812">Transmembrane</keyword>
<dbReference type="GO" id="GO:0005506">
    <property type="term" value="F:iron ion binding"/>
    <property type="evidence" value="ECO:0007669"/>
    <property type="project" value="InterPro"/>
</dbReference>
<dbReference type="GO" id="GO:0020037">
    <property type="term" value="F:heme binding"/>
    <property type="evidence" value="ECO:0007669"/>
    <property type="project" value="InterPro"/>
</dbReference>
<evidence type="ECO:0008006" key="12">
    <source>
        <dbReference type="Google" id="ProtNLM"/>
    </source>
</evidence>
<dbReference type="Proteomes" id="UP001428341">
    <property type="component" value="Unassembled WGS sequence"/>
</dbReference>
<dbReference type="PANTHER" id="PTHR47947:SF13">
    <property type="entry name" value="CYTOCHROME P450, FAMILY 81, SUBFAMILY K, POLYPEPTIDE 1-RELATED"/>
    <property type="match status" value="1"/>
</dbReference>
<evidence type="ECO:0000313" key="11">
    <source>
        <dbReference type="Proteomes" id="UP001428341"/>
    </source>
</evidence>
<gene>
    <name evidence="10" type="ORF">WN944_007753</name>
</gene>
<name>A0AAP0QYB4_9ROSI</name>
<keyword evidence="6 8" id="KW-0503">Monooxygenase</keyword>
<dbReference type="AlphaFoldDB" id="A0AAP0QYB4"/>
<dbReference type="InterPro" id="IPR036396">
    <property type="entry name" value="Cyt_P450_sf"/>
</dbReference>
<dbReference type="CDD" id="cd20653">
    <property type="entry name" value="CYP81"/>
    <property type="match status" value="1"/>
</dbReference>
<comment type="cofactor">
    <cofactor evidence="7">
        <name>heme</name>
        <dbReference type="ChEBI" id="CHEBI:30413"/>
    </cofactor>
</comment>
<evidence type="ECO:0000256" key="8">
    <source>
        <dbReference type="RuleBase" id="RU000461"/>
    </source>
</evidence>
<keyword evidence="11" id="KW-1185">Reference proteome</keyword>
<keyword evidence="2 7" id="KW-0349">Heme</keyword>
<sequence>MENLYCYLIAFLLSIVLIIKLGFTRQQNLPPSPFALPIIGHLYLIKKPVPFYQALGSLSSKYGPIMYLRLGARPVLVVSSASAVEDCFTKNDIIFANRPKSMAGDHFTYNYTSYAWADYGHIWRTLRRFTVIEIFSSNNLKKSFPILQDEVHCLLHQLFTHSASGNQKVELKPLFSILSTNFMMRIVAGKRGTEEVAGAANMEVAKKFLLEFKEIFFPSMITNICDLFPILRLIGYSKGIEKSYVRLQKMRDEYMQNLIDDIRIRLKKTSSSFETASMRNKSLIETLLSLQESEPEFYSDDVLKSIIVIMFIAGVETTAVALEWAMSLLLNNPDVLQKVRAEIDCNVANGRMLNDEDLVNLPYLCCVIKETLRLYPPAPLLLPHFSSENCIVGGYHIPQGTTIMVNAWAMHRDSKVWEEPNKFKPERFEGIHSEREGFKHIPFGMGRRACPGAAMAIRTISFALGSLIQCFEWEKIGAEVDMTASYGLSLSKTVPLVAMCSPRQDMIGMLNRSS</sequence>
<dbReference type="InterPro" id="IPR002401">
    <property type="entry name" value="Cyt_P450_E_grp-I"/>
</dbReference>
<evidence type="ECO:0000256" key="2">
    <source>
        <dbReference type="ARBA" id="ARBA00022617"/>
    </source>
</evidence>
<reference evidence="10 11" key="1">
    <citation type="submission" date="2024-05" db="EMBL/GenBank/DDBJ databases">
        <title>Haplotype-resolved chromosome-level genome assembly of Huyou (Citrus changshanensis).</title>
        <authorList>
            <person name="Miao C."/>
            <person name="Chen W."/>
            <person name="Wu Y."/>
            <person name="Wang L."/>
            <person name="Zhao S."/>
            <person name="Grierson D."/>
            <person name="Xu C."/>
            <person name="Chen K."/>
        </authorList>
    </citation>
    <scope>NUCLEOTIDE SEQUENCE [LARGE SCALE GENOMIC DNA]</scope>
    <source>
        <strain evidence="10">01-14</strain>
        <tissue evidence="10">Leaf</tissue>
    </source>
</reference>
<evidence type="ECO:0000256" key="4">
    <source>
        <dbReference type="ARBA" id="ARBA00023002"/>
    </source>
</evidence>
<evidence type="ECO:0000256" key="1">
    <source>
        <dbReference type="ARBA" id="ARBA00010617"/>
    </source>
</evidence>
<feature type="transmembrane region" description="Helical" evidence="9">
    <location>
        <begin position="5"/>
        <end position="23"/>
    </location>
</feature>
<evidence type="ECO:0000256" key="5">
    <source>
        <dbReference type="ARBA" id="ARBA00023004"/>
    </source>
</evidence>
<keyword evidence="4 8" id="KW-0560">Oxidoreductase</keyword>
<comment type="caution">
    <text evidence="10">The sequence shown here is derived from an EMBL/GenBank/DDBJ whole genome shotgun (WGS) entry which is preliminary data.</text>
</comment>